<organism evidence="1 2">
    <name type="scientific">Comamonas testosteroni</name>
    <name type="common">Pseudomonas testosteroni</name>
    <dbReference type="NCBI Taxonomy" id="285"/>
    <lineage>
        <taxon>Bacteria</taxon>
        <taxon>Pseudomonadati</taxon>
        <taxon>Pseudomonadota</taxon>
        <taxon>Betaproteobacteria</taxon>
        <taxon>Burkholderiales</taxon>
        <taxon>Comamonadaceae</taxon>
        <taxon>Comamonas</taxon>
    </lineage>
</organism>
<evidence type="ECO:0000313" key="1">
    <source>
        <dbReference type="EMBL" id="KGH30554.1"/>
    </source>
</evidence>
<gene>
    <name evidence="1" type="ORF">P353_09885</name>
</gene>
<dbReference type="EMBL" id="AWOR01000043">
    <property type="protein sequence ID" value="KGH30554.1"/>
    <property type="molecule type" value="Genomic_DNA"/>
</dbReference>
<reference evidence="1 2" key="1">
    <citation type="submission" date="2013-09" db="EMBL/GenBank/DDBJ databases">
        <title>High correlation between genotypes and phenotypes of environmental bacteria Comamonas testosteroni strains.</title>
        <authorList>
            <person name="Liu L."/>
            <person name="Zhu W."/>
            <person name="Xia X."/>
            <person name="Xu B."/>
            <person name="Luo M."/>
            <person name="Wang G."/>
        </authorList>
    </citation>
    <scope>NUCLEOTIDE SEQUENCE [LARGE SCALE GENOMIC DNA]</scope>
    <source>
        <strain evidence="1 2">JL40</strain>
    </source>
</reference>
<protein>
    <submittedName>
        <fullName evidence="1">Uncharacterized protein</fullName>
    </submittedName>
</protein>
<dbReference type="RefSeq" id="WP_157839578.1">
    <property type="nucleotide sequence ID" value="NZ_AWOR01000043.1"/>
</dbReference>
<comment type="caution">
    <text evidence="1">The sequence shown here is derived from an EMBL/GenBank/DDBJ whole genome shotgun (WGS) entry which is preliminary data.</text>
</comment>
<sequence>MILYSHLTTEQLTARRDSYMAAIDPRLLAKARALLASLSAWSSAETPRSTP</sequence>
<proteinExistence type="predicted"/>
<accession>A0A096FKW7</accession>
<evidence type="ECO:0000313" key="2">
    <source>
        <dbReference type="Proteomes" id="UP000029553"/>
    </source>
</evidence>
<name>A0A096FKW7_COMTE</name>
<dbReference type="AlphaFoldDB" id="A0A096FKW7"/>
<dbReference type="Proteomes" id="UP000029553">
    <property type="component" value="Unassembled WGS sequence"/>
</dbReference>